<dbReference type="GO" id="GO:0071555">
    <property type="term" value="P:cell wall organization"/>
    <property type="evidence" value="ECO:0007669"/>
    <property type="project" value="UniProtKB-KW"/>
</dbReference>
<dbReference type="Pfam" id="PF02388">
    <property type="entry name" value="FemAB"/>
    <property type="match status" value="2"/>
</dbReference>
<name>A0A1T4YSL7_9BACL</name>
<dbReference type="GO" id="GO:0005737">
    <property type="term" value="C:cytoplasm"/>
    <property type="evidence" value="ECO:0007669"/>
    <property type="project" value="UniProtKB-SubCell"/>
</dbReference>
<reference evidence="13" key="1">
    <citation type="submission" date="2017-02" db="EMBL/GenBank/DDBJ databases">
        <authorList>
            <person name="Varghese N."/>
            <person name="Submissions S."/>
        </authorList>
    </citation>
    <scope>NUCLEOTIDE SEQUENCE [LARGE SCALE GENOMIC DNA]</scope>
    <source>
        <strain evidence="13">DSM 23966</strain>
    </source>
</reference>
<evidence type="ECO:0000256" key="3">
    <source>
        <dbReference type="ARBA" id="ARBA00022679"/>
    </source>
</evidence>
<protein>
    <recommendedName>
        <fullName evidence="9">Lipid II:glycine glycyltransferase</fullName>
        <ecNumber evidence="8">2.3.2.16</ecNumber>
    </recommendedName>
    <alternativeName>
        <fullName evidence="10">Factor essential for expression of methicillin resistance X</fullName>
    </alternativeName>
</protein>
<dbReference type="GO" id="GO:0009252">
    <property type="term" value="P:peptidoglycan biosynthetic process"/>
    <property type="evidence" value="ECO:0007669"/>
    <property type="project" value="UniProtKB-KW"/>
</dbReference>
<evidence type="ECO:0000256" key="10">
    <source>
        <dbReference type="ARBA" id="ARBA00042933"/>
    </source>
</evidence>
<dbReference type="GO" id="GO:0008360">
    <property type="term" value="P:regulation of cell shape"/>
    <property type="evidence" value="ECO:0007669"/>
    <property type="project" value="UniProtKB-KW"/>
</dbReference>
<proteinExistence type="inferred from homology"/>
<dbReference type="InterPro" id="IPR050644">
    <property type="entry name" value="PG_Glycine_Bridge_Synth"/>
</dbReference>
<dbReference type="Proteomes" id="UP000190042">
    <property type="component" value="Unassembled WGS sequence"/>
</dbReference>
<evidence type="ECO:0000256" key="5">
    <source>
        <dbReference type="ARBA" id="ARBA00022984"/>
    </source>
</evidence>
<gene>
    <name evidence="12" type="ORF">SAMN04244570_3365</name>
</gene>
<evidence type="ECO:0000256" key="2">
    <source>
        <dbReference type="ARBA" id="ARBA00009943"/>
    </source>
</evidence>
<comment type="catalytic activity">
    <reaction evidence="11">
        <text>beta-D-GlcNAc-(1-&gt;4)-Mur2Ac(oyl-L-Ala-D-isoglutaminyl-L-Lys-D-Ala-D-Ala)-di-trans,octa-cis-undecaprenyl diphosphate + glycyl-tRNA(Gly) = beta-D-GlcNAc-(1-&gt;4)-Mur2Ac(oyl-L-Ala-D-isoglutaminyl-L-Lys-(N(6)-Gly)-D-Ala-D-Ala)-di-trans,octa-cis-undecaprenyl diphosphate + tRNA(Gly) + H(+)</text>
        <dbReference type="Rhea" id="RHEA:30435"/>
        <dbReference type="Rhea" id="RHEA-COMP:9664"/>
        <dbReference type="Rhea" id="RHEA-COMP:9683"/>
        <dbReference type="ChEBI" id="CHEBI:15378"/>
        <dbReference type="ChEBI" id="CHEBI:62233"/>
        <dbReference type="ChEBI" id="CHEBI:62234"/>
        <dbReference type="ChEBI" id="CHEBI:78442"/>
        <dbReference type="ChEBI" id="CHEBI:78522"/>
        <dbReference type="EC" id="2.3.2.16"/>
    </reaction>
</comment>
<organism evidence="12 13">
    <name type="scientific">Sporosarcina newyorkensis</name>
    <dbReference type="NCBI Taxonomy" id="759851"/>
    <lineage>
        <taxon>Bacteria</taxon>
        <taxon>Bacillati</taxon>
        <taxon>Bacillota</taxon>
        <taxon>Bacilli</taxon>
        <taxon>Bacillales</taxon>
        <taxon>Caryophanaceae</taxon>
        <taxon>Sporosarcina</taxon>
    </lineage>
</organism>
<dbReference type="PANTHER" id="PTHR36174">
    <property type="entry name" value="LIPID II:GLYCINE GLYCYLTRANSFERASE"/>
    <property type="match status" value="1"/>
</dbReference>
<keyword evidence="6" id="KW-0012">Acyltransferase</keyword>
<evidence type="ECO:0000313" key="13">
    <source>
        <dbReference type="Proteomes" id="UP000190042"/>
    </source>
</evidence>
<dbReference type="GO" id="GO:0016755">
    <property type="term" value="F:aminoacyltransferase activity"/>
    <property type="evidence" value="ECO:0007669"/>
    <property type="project" value="InterPro"/>
</dbReference>
<comment type="subcellular location">
    <subcellularLocation>
        <location evidence="1">Cytoplasm</location>
    </subcellularLocation>
</comment>
<sequence>MPILDKNKAEDVRRYETFVRNSPFRSITQDPNWANVKDDWGNEQVYVERDGEIVAAMSLLIKKVPGGYSLLYAPRGPICDLHDKQLVEELLKEADVIAKKYKAFALKMDPEQLFTEQLDQIYRNAGYIVRNEGAGKEDLIQPRYNMIVKLTDEDPDSLMLKFRGRTRSKIRSSARNGVEVTYSRSDDYLKKFFEIYEEMSVRNQISIRSYEYFLKMREAFDDLRIYLAKHEDDYLAGAVTINYNGKLYYLYAGSSNTKRNLNPSYLMNYEMMKWGLEIGAEQYDLGGVFVLDSEQDGLYNFKNSFCQKDGVTEFIGEIDKVYKPFIYNMFVKVVPKIQKMKKKLQKK</sequence>
<dbReference type="PANTHER" id="PTHR36174:SF1">
    <property type="entry name" value="LIPID II:GLYCINE GLYCYLTRANSFERASE"/>
    <property type="match status" value="1"/>
</dbReference>
<dbReference type="Gene3D" id="3.40.630.30">
    <property type="match status" value="2"/>
</dbReference>
<evidence type="ECO:0000256" key="1">
    <source>
        <dbReference type="ARBA" id="ARBA00004496"/>
    </source>
</evidence>
<comment type="similarity">
    <text evidence="2">Belongs to the FemABX family.</text>
</comment>
<dbReference type="EC" id="2.3.2.16" evidence="8"/>
<dbReference type="EMBL" id="FUYJ01000008">
    <property type="protein sequence ID" value="SKB04271.1"/>
    <property type="molecule type" value="Genomic_DNA"/>
</dbReference>
<keyword evidence="7" id="KW-0961">Cell wall biogenesis/degradation</keyword>
<dbReference type="InterPro" id="IPR016181">
    <property type="entry name" value="Acyl_CoA_acyltransferase"/>
</dbReference>
<dbReference type="RefSeq" id="WP_009498482.1">
    <property type="nucleotide sequence ID" value="NZ_FUYJ01000008.1"/>
</dbReference>
<evidence type="ECO:0000313" key="12">
    <source>
        <dbReference type="EMBL" id="SKB04271.1"/>
    </source>
</evidence>
<dbReference type="AlphaFoldDB" id="A0A1T4YSL7"/>
<keyword evidence="5" id="KW-0573">Peptidoglycan synthesis</keyword>
<keyword evidence="13" id="KW-1185">Reference proteome</keyword>
<accession>A0A1T4YSL7</accession>
<evidence type="ECO:0000256" key="6">
    <source>
        <dbReference type="ARBA" id="ARBA00023315"/>
    </source>
</evidence>
<evidence type="ECO:0000256" key="7">
    <source>
        <dbReference type="ARBA" id="ARBA00023316"/>
    </source>
</evidence>
<keyword evidence="4" id="KW-0133">Cell shape</keyword>
<evidence type="ECO:0000256" key="11">
    <source>
        <dbReference type="ARBA" id="ARBA00048654"/>
    </source>
</evidence>
<evidence type="ECO:0000256" key="9">
    <source>
        <dbReference type="ARBA" id="ARBA00040679"/>
    </source>
</evidence>
<dbReference type="InterPro" id="IPR003447">
    <property type="entry name" value="FEMABX"/>
</dbReference>
<evidence type="ECO:0000256" key="8">
    <source>
        <dbReference type="ARBA" id="ARBA00039074"/>
    </source>
</evidence>
<keyword evidence="3 12" id="KW-0808">Transferase</keyword>
<dbReference type="PROSITE" id="PS51191">
    <property type="entry name" value="FEMABX"/>
    <property type="match status" value="1"/>
</dbReference>
<evidence type="ECO:0000256" key="4">
    <source>
        <dbReference type="ARBA" id="ARBA00022960"/>
    </source>
</evidence>
<dbReference type="SUPFAM" id="SSF55729">
    <property type="entry name" value="Acyl-CoA N-acyltransferases (Nat)"/>
    <property type="match status" value="2"/>
</dbReference>